<dbReference type="EMBL" id="CP000916">
    <property type="protein sequence ID" value="ACM22788.1"/>
    <property type="molecule type" value="Genomic_DNA"/>
</dbReference>
<dbReference type="Pfam" id="PF01497">
    <property type="entry name" value="Peripla_BP_2"/>
    <property type="match status" value="1"/>
</dbReference>
<dbReference type="PANTHER" id="PTHR30535:SF34">
    <property type="entry name" value="MOLYBDATE-BINDING PROTEIN MOLA"/>
    <property type="match status" value="1"/>
</dbReference>
<reference evidence="2 3" key="1">
    <citation type="journal article" date="2009" name="Biosci. Biotechnol. Biochem.">
        <title>WeGAS: a web-based microbial genome annotation system.</title>
        <authorList>
            <person name="Lee D."/>
            <person name="Seo H."/>
            <person name="Park C."/>
            <person name="Park K."/>
        </authorList>
    </citation>
    <scope>NUCLEOTIDE SEQUENCE [LARGE SCALE GENOMIC DNA]</scope>
    <source>
        <strain evidence="3">ATCC 49049 / DSM 4359 / NBRC 107923 / NS-E</strain>
    </source>
</reference>
<dbReference type="AlphaFoldDB" id="B9K755"/>
<dbReference type="InterPro" id="IPR002491">
    <property type="entry name" value="ABC_transptr_periplasmic_BD"/>
</dbReference>
<dbReference type="HOGENOM" id="CLU_038034_2_5_0"/>
<dbReference type="STRING" id="309803.CTN_0612"/>
<evidence type="ECO:0000313" key="3">
    <source>
        <dbReference type="Proteomes" id="UP000000445"/>
    </source>
</evidence>
<dbReference type="Gene3D" id="3.40.50.1980">
    <property type="entry name" value="Nitrogenase molybdenum iron protein domain"/>
    <property type="match status" value="2"/>
</dbReference>
<dbReference type="KEGG" id="tna:CTN_0612"/>
<dbReference type="CDD" id="cd01144">
    <property type="entry name" value="BtuF"/>
    <property type="match status" value="1"/>
</dbReference>
<evidence type="ECO:0000313" key="2">
    <source>
        <dbReference type="EMBL" id="ACM22788.1"/>
    </source>
</evidence>
<protein>
    <submittedName>
        <fullName evidence="2">Iron(III) ABC transporter, periplasmic-binding protein</fullName>
    </submittedName>
</protein>
<dbReference type="PANTHER" id="PTHR30535">
    <property type="entry name" value="VITAMIN B12-BINDING PROTEIN"/>
    <property type="match status" value="1"/>
</dbReference>
<feature type="domain" description="Fe/B12 periplasmic-binding" evidence="1">
    <location>
        <begin position="43"/>
        <end position="300"/>
    </location>
</feature>
<gene>
    <name evidence="2" type="ordered locus">CTN_0612</name>
</gene>
<dbReference type="InterPro" id="IPR050902">
    <property type="entry name" value="ABC_Transporter_SBP"/>
</dbReference>
<organism evidence="2 3">
    <name type="scientific">Thermotoga neapolitana (strain ATCC 49049 / DSM 4359 / NBRC 107923 / NS-E)</name>
    <dbReference type="NCBI Taxonomy" id="309803"/>
    <lineage>
        <taxon>Bacteria</taxon>
        <taxon>Thermotogati</taxon>
        <taxon>Thermotogota</taxon>
        <taxon>Thermotogae</taxon>
        <taxon>Thermotogales</taxon>
        <taxon>Thermotogaceae</taxon>
        <taxon>Thermotoga</taxon>
    </lineage>
</organism>
<evidence type="ECO:0000259" key="1">
    <source>
        <dbReference type="PROSITE" id="PS50983"/>
    </source>
</evidence>
<keyword evidence="3" id="KW-1185">Reference proteome</keyword>
<dbReference type="SUPFAM" id="SSF53807">
    <property type="entry name" value="Helical backbone' metal receptor"/>
    <property type="match status" value="1"/>
</dbReference>
<dbReference type="Proteomes" id="UP000000445">
    <property type="component" value="Chromosome"/>
</dbReference>
<dbReference type="PROSITE" id="PS50983">
    <property type="entry name" value="FE_B12_PBP"/>
    <property type="match status" value="1"/>
</dbReference>
<sequence length="302" mass="33010">MGGIAVFRKLGVLLFVLMSTLTLAVVVVDDAGRVVEFSAVPERVVSLSPAATRFLIFLGLEDRIVGVTDYDSYEAERVGAMVPVNVEKVVALNPDLVLMFGGFQLPEVAKLERVGLKVLVINPTSLDDIIRDVVLLGTIFGERKLAVEKAEELKNKMLEIGKKAYNIPPSKRPKVLYLISAPGPDVKEIWTCGEGSYLDEIISLAGGINIASGIAGPNGWPQLSLEYIVAQNPDVIIVGVYVPGTEDEEVKKILDFDPFREINAVKNKRVFTVDGNLASQPSPDVFKLLDILYDYFYGGNNR</sequence>
<dbReference type="eggNOG" id="COG0614">
    <property type="taxonomic scope" value="Bacteria"/>
</dbReference>
<dbReference type="GO" id="GO:0071281">
    <property type="term" value="P:cellular response to iron ion"/>
    <property type="evidence" value="ECO:0007669"/>
    <property type="project" value="TreeGrafter"/>
</dbReference>
<name>B9K755_THENN</name>
<accession>B9K755</accession>
<proteinExistence type="predicted"/>